<evidence type="ECO:0000256" key="1">
    <source>
        <dbReference type="SAM" id="Phobius"/>
    </source>
</evidence>
<evidence type="ECO:0000313" key="2">
    <source>
        <dbReference type="EMBL" id="KKN04039.1"/>
    </source>
</evidence>
<dbReference type="EMBL" id="LAZR01004967">
    <property type="protein sequence ID" value="KKN04039.1"/>
    <property type="molecule type" value="Genomic_DNA"/>
</dbReference>
<keyword evidence="1" id="KW-0472">Membrane</keyword>
<gene>
    <name evidence="2" type="ORF">LCGC14_1101540</name>
</gene>
<keyword evidence="1" id="KW-1133">Transmembrane helix</keyword>
<protein>
    <recommendedName>
        <fullName evidence="3">SMP-30/Gluconolactonase/LRE-like region domain-containing protein</fullName>
    </recommendedName>
</protein>
<feature type="transmembrane region" description="Helical" evidence="1">
    <location>
        <begin position="12"/>
        <end position="29"/>
    </location>
</feature>
<proteinExistence type="predicted"/>
<dbReference type="CDD" id="cd05819">
    <property type="entry name" value="NHL"/>
    <property type="match status" value="1"/>
</dbReference>
<dbReference type="SUPFAM" id="SSF101898">
    <property type="entry name" value="NHL repeat"/>
    <property type="match status" value="1"/>
</dbReference>
<dbReference type="GO" id="GO:0061630">
    <property type="term" value="F:ubiquitin protein ligase activity"/>
    <property type="evidence" value="ECO:0007669"/>
    <property type="project" value="TreeGrafter"/>
</dbReference>
<keyword evidence="1" id="KW-0812">Transmembrane</keyword>
<reference evidence="2" key="1">
    <citation type="journal article" date="2015" name="Nature">
        <title>Complex archaea that bridge the gap between prokaryotes and eukaryotes.</title>
        <authorList>
            <person name="Spang A."/>
            <person name="Saw J.H."/>
            <person name="Jorgensen S.L."/>
            <person name="Zaremba-Niedzwiedzka K."/>
            <person name="Martijn J."/>
            <person name="Lind A.E."/>
            <person name="van Eijk R."/>
            <person name="Schleper C."/>
            <person name="Guy L."/>
            <person name="Ettema T.J."/>
        </authorList>
    </citation>
    <scope>NUCLEOTIDE SEQUENCE</scope>
</reference>
<dbReference type="AlphaFoldDB" id="A0A0F9MDV0"/>
<organism evidence="2">
    <name type="scientific">marine sediment metagenome</name>
    <dbReference type="NCBI Taxonomy" id="412755"/>
    <lineage>
        <taxon>unclassified sequences</taxon>
        <taxon>metagenomes</taxon>
        <taxon>ecological metagenomes</taxon>
    </lineage>
</organism>
<dbReference type="GO" id="GO:0043161">
    <property type="term" value="P:proteasome-mediated ubiquitin-dependent protein catabolic process"/>
    <property type="evidence" value="ECO:0007669"/>
    <property type="project" value="TreeGrafter"/>
</dbReference>
<dbReference type="InterPro" id="IPR050952">
    <property type="entry name" value="TRIM-NHL_E3_ligases"/>
</dbReference>
<evidence type="ECO:0008006" key="3">
    <source>
        <dbReference type="Google" id="ProtNLM"/>
    </source>
</evidence>
<comment type="caution">
    <text evidence="2">The sequence shown here is derived from an EMBL/GenBank/DDBJ whole genome shotgun (WGS) entry which is preliminary data.</text>
</comment>
<sequence>MLSFKQKKKRLLTIAVIAVSVAGILYFGYKAIRDNSARSQGNPFEYDIEDFKKSGAALVHYTEVGQIHIELRFVSGVSVGPDDRIYVSGDDSLLIFNGDGILHSTISMVGPAYCLFVDKNHDLYLGMDDHVEVYDRRGAKKSSWESLGEEAIITSIAVSENNVFVADAGNHIVWKLDKSGNRLKRIGEKDEARDIPGFIIPSPFFDVALDPDGFLWVANTGRHSLENYTKDGDFRTSWGEFSMEIEGFSGCCNPSHFAILEDGSFVTSEKGLARVKVYNRIGELVSVVALPDQFIEGTVGLDLAVDSSQRIYVLDPRQKLVRIFEKKQL</sequence>
<name>A0A0F9MDV0_9ZZZZ</name>
<dbReference type="PANTHER" id="PTHR24104:SF48">
    <property type="entry name" value="PROTEIN WECH"/>
    <property type="match status" value="1"/>
</dbReference>
<dbReference type="Gene3D" id="2.120.10.30">
    <property type="entry name" value="TolB, C-terminal domain"/>
    <property type="match status" value="2"/>
</dbReference>
<dbReference type="GO" id="GO:0000209">
    <property type="term" value="P:protein polyubiquitination"/>
    <property type="evidence" value="ECO:0007669"/>
    <property type="project" value="TreeGrafter"/>
</dbReference>
<accession>A0A0F9MDV0</accession>
<dbReference type="PANTHER" id="PTHR24104">
    <property type="entry name" value="E3 UBIQUITIN-PROTEIN LIGASE NHLRC1-RELATED"/>
    <property type="match status" value="1"/>
</dbReference>
<dbReference type="InterPro" id="IPR011042">
    <property type="entry name" value="6-blade_b-propeller_TolB-like"/>
</dbReference>